<dbReference type="KEGG" id="foc:127749671"/>
<keyword evidence="5" id="KW-1133">Transmembrane helix</keyword>
<accession>A0A9C6UBJ2</accession>
<evidence type="ECO:0000313" key="7">
    <source>
        <dbReference type="Proteomes" id="UP000504606"/>
    </source>
</evidence>
<feature type="domain" description="RING-type" evidence="6">
    <location>
        <begin position="10"/>
        <end position="34"/>
    </location>
</feature>
<gene>
    <name evidence="8" type="primary">LOC127749671</name>
</gene>
<feature type="compositionally biased region" description="Pro residues" evidence="4">
    <location>
        <begin position="175"/>
        <end position="195"/>
    </location>
</feature>
<dbReference type="PANTHER" id="PTHR47156">
    <property type="entry name" value="PROTEIN CBG20824"/>
    <property type="match status" value="1"/>
</dbReference>
<keyword evidence="5" id="KW-0472">Membrane</keyword>
<dbReference type="GO" id="GO:0008270">
    <property type="term" value="F:zinc ion binding"/>
    <property type="evidence" value="ECO:0007669"/>
    <property type="project" value="UniProtKB-KW"/>
</dbReference>
<dbReference type="RefSeq" id="XP_052124753.1">
    <property type="nucleotide sequence ID" value="XM_052268793.1"/>
</dbReference>
<dbReference type="AlphaFoldDB" id="A0A9C6UBJ2"/>
<keyword evidence="5" id="KW-0812">Transmembrane</keyword>
<dbReference type="PANTHER" id="PTHR47156:SF10">
    <property type="entry name" value="E3 UBIQUITIN-PROTEIN LIGASE TRIM-21-RELATED"/>
    <property type="match status" value="1"/>
</dbReference>
<evidence type="ECO:0000256" key="2">
    <source>
        <dbReference type="ARBA" id="ARBA00022833"/>
    </source>
</evidence>
<dbReference type="InterPro" id="IPR001841">
    <property type="entry name" value="Znf_RING"/>
</dbReference>
<feature type="region of interest" description="Disordered" evidence="4">
    <location>
        <begin position="170"/>
        <end position="206"/>
    </location>
</feature>
<name>A0A9C6UBJ2_FRAOC</name>
<dbReference type="PROSITE" id="PS50089">
    <property type="entry name" value="ZF_RING_2"/>
    <property type="match status" value="1"/>
</dbReference>
<keyword evidence="7" id="KW-1185">Reference proteome</keyword>
<organism evidence="7 8">
    <name type="scientific">Frankliniella occidentalis</name>
    <name type="common">Western flower thrips</name>
    <name type="synonym">Euthrips occidentalis</name>
    <dbReference type="NCBI Taxonomy" id="133901"/>
    <lineage>
        <taxon>Eukaryota</taxon>
        <taxon>Metazoa</taxon>
        <taxon>Ecdysozoa</taxon>
        <taxon>Arthropoda</taxon>
        <taxon>Hexapoda</taxon>
        <taxon>Insecta</taxon>
        <taxon>Pterygota</taxon>
        <taxon>Neoptera</taxon>
        <taxon>Paraneoptera</taxon>
        <taxon>Thysanoptera</taxon>
        <taxon>Terebrantia</taxon>
        <taxon>Thripoidea</taxon>
        <taxon>Thripidae</taxon>
        <taxon>Frankliniella</taxon>
    </lineage>
</organism>
<dbReference type="Proteomes" id="UP000504606">
    <property type="component" value="Unplaced"/>
</dbReference>
<evidence type="ECO:0000256" key="1">
    <source>
        <dbReference type="ARBA" id="ARBA00022771"/>
    </source>
</evidence>
<evidence type="ECO:0000256" key="4">
    <source>
        <dbReference type="SAM" id="MobiDB-lite"/>
    </source>
</evidence>
<keyword evidence="1 3" id="KW-0479">Metal-binding</keyword>
<reference evidence="8" key="1">
    <citation type="submission" date="2025-08" db="UniProtKB">
        <authorList>
            <consortium name="RefSeq"/>
        </authorList>
    </citation>
    <scope>IDENTIFICATION</scope>
    <source>
        <tissue evidence="8">Whole organism</tissue>
    </source>
</reference>
<keyword evidence="2" id="KW-0862">Zinc</keyword>
<keyword evidence="1 3" id="KW-0863">Zinc-finger</keyword>
<dbReference type="InterPro" id="IPR013083">
    <property type="entry name" value="Znf_RING/FYVE/PHD"/>
</dbReference>
<proteinExistence type="predicted"/>
<dbReference type="InterPro" id="IPR052667">
    <property type="entry name" value="E3_ubiquitin-ligase_RING"/>
</dbReference>
<dbReference type="GeneID" id="127749671"/>
<feature type="transmembrane region" description="Helical" evidence="5">
    <location>
        <begin position="224"/>
        <end position="247"/>
    </location>
</feature>
<dbReference type="Gene3D" id="3.30.40.10">
    <property type="entry name" value="Zinc/RING finger domain, C3HC4 (zinc finger)"/>
    <property type="match status" value="1"/>
</dbReference>
<dbReference type="SUPFAM" id="SSF57850">
    <property type="entry name" value="RING/U-box"/>
    <property type="match status" value="1"/>
</dbReference>
<protein>
    <submittedName>
        <fullName evidence="8">Uncharacterized protein LOC127749671</fullName>
    </submittedName>
</protein>
<evidence type="ECO:0000256" key="5">
    <source>
        <dbReference type="SAM" id="Phobius"/>
    </source>
</evidence>
<evidence type="ECO:0000259" key="6">
    <source>
        <dbReference type="PROSITE" id="PS50089"/>
    </source>
</evidence>
<evidence type="ECO:0000313" key="8">
    <source>
        <dbReference type="RefSeq" id="XP_052124753.1"/>
    </source>
</evidence>
<evidence type="ECO:0000256" key="3">
    <source>
        <dbReference type="PROSITE-ProRule" id="PRU00175"/>
    </source>
</evidence>
<dbReference type="OrthoDB" id="2163411at2759"/>
<sequence length="250" mass="27092">MSNLPRLPKVLPCGHTACLQCLRRLPDNSCPTCRRDFNSPPEELITNFLVLKLLEGVRLDSTPRCWCSDCRTAPSPRCWEDHDVLSVKRALRRQLQDALPQAAEHLKGLQDQFRVEQALPALTLLTGESWDVTLRGGGRELTGTLRTSEEPLTKALCLLLAARVALTEDRAAARDPPPAATPLPPAAAHSPPAPGPTGKGPNGPSSLTWGSYGRKVQKVKFPTIGFTVLYLGVIVIGLLYLGVIVIGRTG</sequence>